<dbReference type="SUPFAM" id="SSF63829">
    <property type="entry name" value="Calcium-dependent phosphotriesterase"/>
    <property type="match status" value="1"/>
</dbReference>
<feature type="signal peptide" evidence="1">
    <location>
        <begin position="1"/>
        <end position="30"/>
    </location>
</feature>
<accession>A0A1W2TR68</accession>
<dbReference type="AlphaFoldDB" id="A0A1W2TR68"/>
<dbReference type="InterPro" id="IPR052998">
    <property type="entry name" value="Hetero-Diels-Alderase-like"/>
</dbReference>
<proteinExistence type="predicted"/>
<dbReference type="EMBL" id="DF977496">
    <property type="protein sequence ID" value="GAP90968.1"/>
    <property type="molecule type" value="Genomic_DNA"/>
</dbReference>
<name>A0A1W2TR68_ROSNE</name>
<dbReference type="OMA" id="THGEYAY"/>
<dbReference type="PANTHER" id="PTHR42060">
    <property type="entry name" value="NHL REPEAT-CONTAINING PROTEIN-RELATED"/>
    <property type="match status" value="1"/>
</dbReference>
<protein>
    <submittedName>
        <fullName evidence="2">Putative calcium-dependent phosphotriesterase</fullName>
    </submittedName>
</protein>
<dbReference type="PANTHER" id="PTHR42060:SF1">
    <property type="entry name" value="NHL REPEAT-CONTAINING PROTEIN"/>
    <property type="match status" value="1"/>
</dbReference>
<dbReference type="Proteomes" id="UP000054516">
    <property type="component" value="Unassembled WGS sequence"/>
</dbReference>
<dbReference type="InterPro" id="IPR011042">
    <property type="entry name" value="6-blade_b-propeller_TolB-like"/>
</dbReference>
<organism evidence="2">
    <name type="scientific">Rosellinia necatrix</name>
    <name type="common">White root-rot fungus</name>
    <dbReference type="NCBI Taxonomy" id="77044"/>
    <lineage>
        <taxon>Eukaryota</taxon>
        <taxon>Fungi</taxon>
        <taxon>Dikarya</taxon>
        <taxon>Ascomycota</taxon>
        <taxon>Pezizomycotina</taxon>
        <taxon>Sordariomycetes</taxon>
        <taxon>Xylariomycetidae</taxon>
        <taxon>Xylariales</taxon>
        <taxon>Xylariaceae</taxon>
        <taxon>Rosellinia</taxon>
    </lineage>
</organism>
<keyword evidence="1" id="KW-0732">Signal</keyword>
<dbReference type="OrthoDB" id="9977941at2759"/>
<evidence type="ECO:0000313" key="3">
    <source>
        <dbReference type="Proteomes" id="UP000054516"/>
    </source>
</evidence>
<evidence type="ECO:0000256" key="1">
    <source>
        <dbReference type="SAM" id="SignalP"/>
    </source>
</evidence>
<reference evidence="2" key="1">
    <citation type="submission" date="2016-03" db="EMBL/GenBank/DDBJ databases">
        <title>Draft genome sequence of Rosellinia necatrix.</title>
        <authorList>
            <person name="Kanematsu S."/>
        </authorList>
    </citation>
    <scope>NUCLEOTIDE SEQUENCE [LARGE SCALE GENOMIC DNA]</scope>
    <source>
        <strain evidence="2">W97</strain>
    </source>
</reference>
<keyword evidence="3" id="KW-1185">Reference proteome</keyword>
<dbReference type="Gene3D" id="2.120.10.30">
    <property type="entry name" value="TolB, C-terminal domain"/>
    <property type="match status" value="1"/>
</dbReference>
<sequence>MAATLLSPSLRSWALRILISMAALSPPSQAAPRVSQLYQFTYPTSVQNLFPLPNGCLLLSTSANSDLHYIDPEAIYPSAQNVVTLPGTVALAGFAALGDGLYAVNGGTPPPSSSSGSMQLSVIRVSAKGDDVNVTVDHTVAVPGTSSMEGMAALPAHPRTILSADAIQGRILRVDTASRAVSVAFAHDALKPGDNGNPTARGIKGLKIRGSYLYFTNSAQRTFGRFPIDANGTNTGGVEILASLNDTPTDGASYGDFSFDSQGNAFVAVHPSSIHKITPAGAQTVFAGGVNSTFLEPTSAVVSNNGKSIYVSTAGKYTGYPISGGQVLKVQV</sequence>
<feature type="chain" id="PRO_5010693430" evidence="1">
    <location>
        <begin position="31"/>
        <end position="332"/>
    </location>
</feature>
<gene>
    <name evidence="2" type="ORF">SAMD00023353_5100940</name>
</gene>
<evidence type="ECO:0000313" key="2">
    <source>
        <dbReference type="EMBL" id="GAP90968.1"/>
    </source>
</evidence>